<dbReference type="EMBL" id="JAUPFM010000019">
    <property type="protein sequence ID" value="KAK2820843.1"/>
    <property type="molecule type" value="Genomic_DNA"/>
</dbReference>
<organism evidence="2 3">
    <name type="scientific">Channa striata</name>
    <name type="common">Snakehead murrel</name>
    <name type="synonym">Ophicephalus striatus</name>
    <dbReference type="NCBI Taxonomy" id="64152"/>
    <lineage>
        <taxon>Eukaryota</taxon>
        <taxon>Metazoa</taxon>
        <taxon>Chordata</taxon>
        <taxon>Craniata</taxon>
        <taxon>Vertebrata</taxon>
        <taxon>Euteleostomi</taxon>
        <taxon>Actinopterygii</taxon>
        <taxon>Neopterygii</taxon>
        <taxon>Teleostei</taxon>
        <taxon>Neoteleostei</taxon>
        <taxon>Acanthomorphata</taxon>
        <taxon>Anabantaria</taxon>
        <taxon>Anabantiformes</taxon>
        <taxon>Channoidei</taxon>
        <taxon>Channidae</taxon>
        <taxon>Channa</taxon>
    </lineage>
</organism>
<name>A0AA88J6T3_CHASR</name>
<keyword evidence="3" id="KW-1185">Reference proteome</keyword>
<dbReference type="AlphaFoldDB" id="A0AA88J6T3"/>
<sequence>MLDGIKSTGEIKKHDPYSPPRGLQQQANVNRLYIKMLLTEYRQNHYEKKKELVQFLGNRRGL</sequence>
<evidence type="ECO:0000313" key="3">
    <source>
        <dbReference type="Proteomes" id="UP001187415"/>
    </source>
</evidence>
<gene>
    <name evidence="2" type="ORF">Q5P01_023802</name>
</gene>
<evidence type="ECO:0000313" key="2">
    <source>
        <dbReference type="EMBL" id="KAK2820843.1"/>
    </source>
</evidence>
<reference evidence="2" key="1">
    <citation type="submission" date="2023-07" db="EMBL/GenBank/DDBJ databases">
        <title>Chromosome-level Genome Assembly of Striped Snakehead (Channa striata).</title>
        <authorList>
            <person name="Liu H."/>
        </authorList>
    </citation>
    <scope>NUCLEOTIDE SEQUENCE</scope>
    <source>
        <strain evidence="2">Gz</strain>
        <tissue evidence="2">Muscle</tissue>
    </source>
</reference>
<feature type="region of interest" description="Disordered" evidence="1">
    <location>
        <begin position="1"/>
        <end position="25"/>
    </location>
</feature>
<evidence type="ECO:0000256" key="1">
    <source>
        <dbReference type="SAM" id="MobiDB-lite"/>
    </source>
</evidence>
<dbReference type="Proteomes" id="UP001187415">
    <property type="component" value="Unassembled WGS sequence"/>
</dbReference>
<proteinExistence type="predicted"/>
<accession>A0AA88J6T3</accession>
<comment type="caution">
    <text evidence="2">The sequence shown here is derived from an EMBL/GenBank/DDBJ whole genome shotgun (WGS) entry which is preliminary data.</text>
</comment>
<protein>
    <submittedName>
        <fullName evidence="2">Uncharacterized protein</fullName>
    </submittedName>
</protein>